<evidence type="ECO:0000313" key="1">
    <source>
        <dbReference type="EMBL" id="KAJ0037325.1"/>
    </source>
</evidence>
<accession>A0ACC0YH47</accession>
<comment type="caution">
    <text evidence="1">The sequence shown here is derived from an EMBL/GenBank/DDBJ whole genome shotgun (WGS) entry which is preliminary data.</text>
</comment>
<organism evidence="1 2">
    <name type="scientific">Pistacia integerrima</name>
    <dbReference type="NCBI Taxonomy" id="434235"/>
    <lineage>
        <taxon>Eukaryota</taxon>
        <taxon>Viridiplantae</taxon>
        <taxon>Streptophyta</taxon>
        <taxon>Embryophyta</taxon>
        <taxon>Tracheophyta</taxon>
        <taxon>Spermatophyta</taxon>
        <taxon>Magnoliopsida</taxon>
        <taxon>eudicotyledons</taxon>
        <taxon>Gunneridae</taxon>
        <taxon>Pentapetalae</taxon>
        <taxon>rosids</taxon>
        <taxon>malvids</taxon>
        <taxon>Sapindales</taxon>
        <taxon>Anacardiaceae</taxon>
        <taxon>Pistacia</taxon>
    </lineage>
</organism>
<sequence length="368" mass="41464">MKKRRHLASSSSSKSIPPDVIFDIFARLPFKSLIRFRCVSKFCYSIITNASFPNLHAIHFPSKPLGLLITCPTTLQTGQRFFSLDFDGGTAVDLLTVSPGFSRYFTHSVNGLVCMDFGLCATICNPSMRQAVDVPLICSLKSPLVNSTYYCVNSFGFDPVSKRYKVLNSWGIPGRETEYRVFTLGTNSWRLVNGGPPYYPQRQSICVDGVVYLSVNGSVLVAFDLQTESFRVITLPERAPQDGYKSDLIVFGGRPGMVNYQTDNKRVSVWILQDCFNEVWVRHTFVLPLNWKGLQGEQKYIVAGTVPTGEVLLVPQILSSHLFVVYYDTKTNSSRKVEISGLPEYKHNDLFSNIISFTNYEENILSFR</sequence>
<dbReference type="EMBL" id="CM047741">
    <property type="protein sequence ID" value="KAJ0037325.1"/>
    <property type="molecule type" value="Genomic_DNA"/>
</dbReference>
<dbReference type="Proteomes" id="UP001163603">
    <property type="component" value="Chromosome 6"/>
</dbReference>
<keyword evidence="2" id="KW-1185">Reference proteome</keyword>
<proteinExistence type="predicted"/>
<protein>
    <submittedName>
        <fullName evidence="1">Uncharacterized protein</fullName>
    </submittedName>
</protein>
<gene>
    <name evidence="1" type="ORF">Pint_23382</name>
</gene>
<name>A0ACC0YH47_9ROSI</name>
<reference evidence="2" key="1">
    <citation type="journal article" date="2023" name="G3 (Bethesda)">
        <title>Genome assembly and association tests identify interacting loci associated with vigor, precocity, and sex in interspecific pistachio rootstocks.</title>
        <authorList>
            <person name="Palmer W."/>
            <person name="Jacygrad E."/>
            <person name="Sagayaradj S."/>
            <person name="Cavanaugh K."/>
            <person name="Han R."/>
            <person name="Bertier L."/>
            <person name="Beede B."/>
            <person name="Kafkas S."/>
            <person name="Golino D."/>
            <person name="Preece J."/>
            <person name="Michelmore R."/>
        </authorList>
    </citation>
    <scope>NUCLEOTIDE SEQUENCE [LARGE SCALE GENOMIC DNA]</scope>
</reference>
<evidence type="ECO:0000313" key="2">
    <source>
        <dbReference type="Proteomes" id="UP001163603"/>
    </source>
</evidence>